<evidence type="ECO:0000313" key="5">
    <source>
        <dbReference type="Proteomes" id="UP001209553"/>
    </source>
</evidence>
<dbReference type="NCBIfam" id="TIGR00621">
    <property type="entry name" value="ssb"/>
    <property type="match status" value="1"/>
</dbReference>
<dbReference type="PIRSF" id="PIRSF002070">
    <property type="entry name" value="SSB"/>
    <property type="match status" value="1"/>
</dbReference>
<dbReference type="InterPro" id="IPR011344">
    <property type="entry name" value="ssDNA-bd"/>
</dbReference>
<dbReference type="PANTHER" id="PTHR10302:SF27">
    <property type="entry name" value="SINGLE-STRANDED DNA-BINDING PROTEIN"/>
    <property type="match status" value="1"/>
</dbReference>
<name>A0ABT2QRJ4_9STAP</name>
<dbReference type="Proteomes" id="UP001209553">
    <property type="component" value="Unassembled WGS sequence"/>
</dbReference>
<dbReference type="SUPFAM" id="SSF50249">
    <property type="entry name" value="Nucleic acid-binding proteins"/>
    <property type="match status" value="1"/>
</dbReference>
<dbReference type="InterPro" id="IPR012340">
    <property type="entry name" value="NA-bd_OB-fold"/>
</dbReference>
<comment type="caution">
    <text evidence="4">The sequence shown here is derived from an EMBL/GenBank/DDBJ whole genome shotgun (WGS) entry which is preliminary data.</text>
</comment>
<dbReference type="Gene3D" id="2.40.50.140">
    <property type="entry name" value="Nucleic acid-binding proteins"/>
    <property type="match status" value="1"/>
</dbReference>
<keyword evidence="1 2" id="KW-0238">DNA-binding</keyword>
<dbReference type="PROSITE" id="PS50935">
    <property type="entry name" value="SSB"/>
    <property type="match status" value="1"/>
</dbReference>
<dbReference type="CDD" id="cd04496">
    <property type="entry name" value="SSB_OBF"/>
    <property type="match status" value="1"/>
</dbReference>
<proteinExistence type="inferred from homology"/>
<sequence>MINNMTIVGRLTRDPHIYDKEGVKRATFTVAVERRYRDKAKEKVVDYIYCKAFGKLATNIEKYLTQGSLVGITGQLHSSKYEKEGQTHFVTELNIEYIRFMSPRKSTIPNSISSDNNPTHSIPIHEELFIHPDDAIEIT</sequence>
<keyword evidence="5" id="KW-1185">Reference proteome</keyword>
<reference evidence="4 5" key="1">
    <citation type="journal article" date="2023" name="Int. J. Syst. Evol. Microbiol.">
        <title>Streptococcus sciuri sp. nov., Staphylococcus marylandisciuri sp. nov. and Staphylococcus americanisciuri sp. nov., isolated from faeces of eastern grey squirrel (Sciurus carolinensis).</title>
        <authorList>
            <person name="Volokhov D.V."/>
            <person name="Zagorodnyaya T.A."/>
            <person name="Furtak V.A."/>
            <person name="Nattanmai G."/>
            <person name="Randall L."/>
            <person name="Jose S."/>
            <person name="Gao Y."/>
            <person name="Eisenberg T."/>
            <person name="Delmonte P."/>
            <person name="Blom J."/>
            <person name="Mitchell K.K."/>
        </authorList>
    </citation>
    <scope>NUCLEOTIDE SEQUENCE [LARGE SCALE GENOMIC DNA]</scope>
    <source>
        <strain evidence="4 5">SQ8-PEA</strain>
    </source>
</reference>
<dbReference type="PANTHER" id="PTHR10302">
    <property type="entry name" value="SINGLE-STRANDED DNA-BINDING PROTEIN"/>
    <property type="match status" value="1"/>
</dbReference>
<dbReference type="Pfam" id="PF00436">
    <property type="entry name" value="SSB"/>
    <property type="match status" value="1"/>
</dbReference>
<organism evidence="4 5">
    <name type="scientific">Staphylococcus marylandisciuri</name>
    <dbReference type="NCBI Taxonomy" id="2981529"/>
    <lineage>
        <taxon>Bacteria</taxon>
        <taxon>Bacillati</taxon>
        <taxon>Bacillota</taxon>
        <taxon>Bacilli</taxon>
        <taxon>Bacillales</taxon>
        <taxon>Staphylococcaceae</taxon>
        <taxon>Staphylococcus</taxon>
    </lineage>
</organism>
<evidence type="ECO:0000256" key="2">
    <source>
        <dbReference type="HAMAP-Rule" id="MF_00984"/>
    </source>
</evidence>
<dbReference type="InterPro" id="IPR000424">
    <property type="entry name" value="Primosome_PriB/ssb"/>
</dbReference>
<dbReference type="HAMAP" id="MF_00984">
    <property type="entry name" value="SSB"/>
    <property type="match status" value="1"/>
</dbReference>
<comment type="subunit">
    <text evidence="2">Homotetramer.</text>
</comment>
<gene>
    <name evidence="4" type="ORF">N9R04_07525</name>
</gene>
<protein>
    <recommendedName>
        <fullName evidence="2 3">Single-stranded DNA-binding protein</fullName>
        <shortName evidence="2">SSB</shortName>
    </recommendedName>
</protein>
<evidence type="ECO:0000256" key="1">
    <source>
        <dbReference type="ARBA" id="ARBA00023125"/>
    </source>
</evidence>
<comment type="caution">
    <text evidence="2">Lacks conserved residue(s) required for the propagation of feature annotation.</text>
</comment>
<dbReference type="EMBL" id="JAOPKZ010000012">
    <property type="protein sequence ID" value="MCU5746562.1"/>
    <property type="molecule type" value="Genomic_DNA"/>
</dbReference>
<evidence type="ECO:0000256" key="3">
    <source>
        <dbReference type="PIRNR" id="PIRNR002070"/>
    </source>
</evidence>
<dbReference type="GO" id="GO:0003677">
    <property type="term" value="F:DNA binding"/>
    <property type="evidence" value="ECO:0007669"/>
    <property type="project" value="UniProtKB-KW"/>
</dbReference>
<accession>A0ABT2QRJ4</accession>
<evidence type="ECO:0000313" key="4">
    <source>
        <dbReference type="EMBL" id="MCU5746562.1"/>
    </source>
</evidence>
<dbReference type="RefSeq" id="WP_262856188.1">
    <property type="nucleotide sequence ID" value="NZ_JAOPKZ010000012.1"/>
</dbReference>